<evidence type="ECO:0000313" key="2">
    <source>
        <dbReference type="EMBL" id="KAF9785431.1"/>
    </source>
</evidence>
<feature type="compositionally biased region" description="Basic and acidic residues" evidence="1">
    <location>
        <begin position="98"/>
        <end position="107"/>
    </location>
</feature>
<reference evidence="2" key="1">
    <citation type="journal article" date="2020" name="Nat. Commun.">
        <title>Large-scale genome sequencing of mycorrhizal fungi provides insights into the early evolution of symbiotic traits.</title>
        <authorList>
            <person name="Miyauchi S."/>
            <person name="Kiss E."/>
            <person name="Kuo A."/>
            <person name="Drula E."/>
            <person name="Kohler A."/>
            <person name="Sanchez-Garcia M."/>
            <person name="Morin E."/>
            <person name="Andreopoulos B."/>
            <person name="Barry K.W."/>
            <person name="Bonito G."/>
            <person name="Buee M."/>
            <person name="Carver A."/>
            <person name="Chen C."/>
            <person name="Cichocki N."/>
            <person name="Clum A."/>
            <person name="Culley D."/>
            <person name="Crous P.W."/>
            <person name="Fauchery L."/>
            <person name="Girlanda M."/>
            <person name="Hayes R.D."/>
            <person name="Keri Z."/>
            <person name="LaButti K."/>
            <person name="Lipzen A."/>
            <person name="Lombard V."/>
            <person name="Magnuson J."/>
            <person name="Maillard F."/>
            <person name="Murat C."/>
            <person name="Nolan M."/>
            <person name="Ohm R.A."/>
            <person name="Pangilinan J."/>
            <person name="Pereira M.F."/>
            <person name="Perotto S."/>
            <person name="Peter M."/>
            <person name="Pfister S."/>
            <person name="Riley R."/>
            <person name="Sitrit Y."/>
            <person name="Stielow J.B."/>
            <person name="Szollosi G."/>
            <person name="Zifcakova L."/>
            <person name="Stursova M."/>
            <person name="Spatafora J.W."/>
            <person name="Tedersoo L."/>
            <person name="Vaario L.M."/>
            <person name="Yamada A."/>
            <person name="Yan M."/>
            <person name="Wang P."/>
            <person name="Xu J."/>
            <person name="Bruns T."/>
            <person name="Baldrian P."/>
            <person name="Vilgalys R."/>
            <person name="Dunand C."/>
            <person name="Henrissat B."/>
            <person name="Grigoriev I.V."/>
            <person name="Hibbett D."/>
            <person name="Nagy L.G."/>
            <person name="Martin F.M."/>
        </authorList>
    </citation>
    <scope>NUCLEOTIDE SEQUENCE</scope>
    <source>
        <strain evidence="2">UH-Tt-Lm1</strain>
    </source>
</reference>
<sequence>MTKSSSTTAHGSHPTGQVCTFEDWQDIKELFAKAAEQYNETDAVEAMPLLRAVIHECHRFLLFYPDPSELILQPSCPPSPDQKRSVTKSPSQRQHPQKGKDAARPEDPVPSPNETLEGSNPNLIAEQPTAFHAILGITLFLFGNLIAHDPSLALEGESASPTAYWLAALDVFETGESLPSRTDPKMCDAPEDWRMAVVWGRTLVCLADVKITRSINAAQGNLDCLNSQGCFTAEDEPDWSPDSPFHAIASRRPPVTRRMTLTSASAHDLMVLAMDQFSRGILHMPRRHPSLKGDLHQHALTIGPHFSRAGELFAIASEVLGVAERLDSPDDRHRFSFWADSIFNQVLKSSLSASTEWSTRVALCRGRCWLNMASSKIEEYESSMERGDDSILGSLQVAETRDELVTAIEYFEQAKSADPSTIGEDELAPLRPLLVEALVSLANLYPDETEREKLYSRAQKESGDCRIFWGDEDSMDMDP</sequence>
<protein>
    <submittedName>
        <fullName evidence="2">Uncharacterized protein</fullName>
    </submittedName>
</protein>
<dbReference type="Proteomes" id="UP000736335">
    <property type="component" value="Unassembled WGS sequence"/>
</dbReference>
<gene>
    <name evidence="2" type="ORF">BJ322DRAFT_1006438</name>
</gene>
<reference evidence="2" key="2">
    <citation type="submission" date="2020-11" db="EMBL/GenBank/DDBJ databases">
        <authorList>
            <consortium name="DOE Joint Genome Institute"/>
            <person name="Kuo A."/>
            <person name="Miyauchi S."/>
            <person name="Kiss E."/>
            <person name="Drula E."/>
            <person name="Kohler A."/>
            <person name="Sanchez-Garcia M."/>
            <person name="Andreopoulos B."/>
            <person name="Barry K.W."/>
            <person name="Bonito G."/>
            <person name="Buee M."/>
            <person name="Carver A."/>
            <person name="Chen C."/>
            <person name="Cichocki N."/>
            <person name="Clum A."/>
            <person name="Culley D."/>
            <person name="Crous P.W."/>
            <person name="Fauchery L."/>
            <person name="Girlanda M."/>
            <person name="Hayes R."/>
            <person name="Keri Z."/>
            <person name="Labutti K."/>
            <person name="Lipzen A."/>
            <person name="Lombard V."/>
            <person name="Magnuson J."/>
            <person name="Maillard F."/>
            <person name="Morin E."/>
            <person name="Murat C."/>
            <person name="Nolan M."/>
            <person name="Ohm R."/>
            <person name="Pangilinan J."/>
            <person name="Pereira M."/>
            <person name="Perotto S."/>
            <person name="Peter M."/>
            <person name="Riley R."/>
            <person name="Sitrit Y."/>
            <person name="Stielow B."/>
            <person name="Szollosi G."/>
            <person name="Zifcakova L."/>
            <person name="Stursova M."/>
            <person name="Spatafora J.W."/>
            <person name="Tedersoo L."/>
            <person name="Vaario L.-M."/>
            <person name="Yamada A."/>
            <person name="Yan M."/>
            <person name="Wang P."/>
            <person name="Xu J."/>
            <person name="Bruns T."/>
            <person name="Baldrian P."/>
            <person name="Vilgalys R."/>
            <person name="Henrissat B."/>
            <person name="Grigoriev I.V."/>
            <person name="Hibbett D."/>
            <person name="Nagy L.G."/>
            <person name="Martin F.M."/>
        </authorList>
    </citation>
    <scope>NUCLEOTIDE SEQUENCE</scope>
    <source>
        <strain evidence="2">UH-Tt-Lm1</strain>
    </source>
</reference>
<dbReference type="AlphaFoldDB" id="A0A9P6HF41"/>
<dbReference type="EMBL" id="WIUZ02000007">
    <property type="protein sequence ID" value="KAF9785431.1"/>
    <property type="molecule type" value="Genomic_DNA"/>
</dbReference>
<feature type="region of interest" description="Disordered" evidence="1">
    <location>
        <begin position="73"/>
        <end position="121"/>
    </location>
</feature>
<accession>A0A9P6HF41</accession>
<organism evidence="2 3">
    <name type="scientific">Thelephora terrestris</name>
    <dbReference type="NCBI Taxonomy" id="56493"/>
    <lineage>
        <taxon>Eukaryota</taxon>
        <taxon>Fungi</taxon>
        <taxon>Dikarya</taxon>
        <taxon>Basidiomycota</taxon>
        <taxon>Agaricomycotina</taxon>
        <taxon>Agaricomycetes</taxon>
        <taxon>Thelephorales</taxon>
        <taxon>Thelephoraceae</taxon>
        <taxon>Thelephora</taxon>
    </lineage>
</organism>
<evidence type="ECO:0000313" key="3">
    <source>
        <dbReference type="Proteomes" id="UP000736335"/>
    </source>
</evidence>
<comment type="caution">
    <text evidence="2">The sequence shown here is derived from an EMBL/GenBank/DDBJ whole genome shotgun (WGS) entry which is preliminary data.</text>
</comment>
<name>A0A9P6HF41_9AGAM</name>
<dbReference type="OrthoDB" id="3204217at2759"/>
<evidence type="ECO:0000256" key="1">
    <source>
        <dbReference type="SAM" id="MobiDB-lite"/>
    </source>
</evidence>
<feature type="compositionally biased region" description="Polar residues" evidence="1">
    <location>
        <begin position="112"/>
        <end position="121"/>
    </location>
</feature>
<keyword evidence="3" id="KW-1185">Reference proteome</keyword>
<proteinExistence type="predicted"/>